<accession>A0AAD7RPL3</accession>
<gene>
    <name evidence="2" type="ORF">AAFF_G00167620</name>
</gene>
<name>A0AAD7RPL3_9TELE</name>
<comment type="caution">
    <text evidence="2">The sequence shown here is derived from an EMBL/GenBank/DDBJ whole genome shotgun (WGS) entry which is preliminary data.</text>
</comment>
<feature type="region of interest" description="Disordered" evidence="1">
    <location>
        <begin position="1"/>
        <end position="32"/>
    </location>
</feature>
<dbReference type="EMBL" id="JAINUG010000224">
    <property type="protein sequence ID" value="KAJ8386646.1"/>
    <property type="molecule type" value="Genomic_DNA"/>
</dbReference>
<dbReference type="AlphaFoldDB" id="A0AAD7RPL3"/>
<sequence>MQSTSTRPSVSPRLPKDKQQRSAAAAKTQKLSFTSRDALSQLLRRDGPSISDLSDRAASPDPLCTNQRGL</sequence>
<evidence type="ECO:0000313" key="2">
    <source>
        <dbReference type="EMBL" id="KAJ8386646.1"/>
    </source>
</evidence>
<dbReference type="Proteomes" id="UP001221898">
    <property type="component" value="Unassembled WGS sequence"/>
</dbReference>
<protein>
    <submittedName>
        <fullName evidence="2">Uncharacterized protein</fullName>
    </submittedName>
</protein>
<organism evidence="2 3">
    <name type="scientific">Aldrovandia affinis</name>
    <dbReference type="NCBI Taxonomy" id="143900"/>
    <lineage>
        <taxon>Eukaryota</taxon>
        <taxon>Metazoa</taxon>
        <taxon>Chordata</taxon>
        <taxon>Craniata</taxon>
        <taxon>Vertebrata</taxon>
        <taxon>Euteleostomi</taxon>
        <taxon>Actinopterygii</taxon>
        <taxon>Neopterygii</taxon>
        <taxon>Teleostei</taxon>
        <taxon>Notacanthiformes</taxon>
        <taxon>Halosauridae</taxon>
        <taxon>Aldrovandia</taxon>
    </lineage>
</organism>
<evidence type="ECO:0000313" key="3">
    <source>
        <dbReference type="Proteomes" id="UP001221898"/>
    </source>
</evidence>
<proteinExistence type="predicted"/>
<keyword evidence="3" id="KW-1185">Reference proteome</keyword>
<evidence type="ECO:0000256" key="1">
    <source>
        <dbReference type="SAM" id="MobiDB-lite"/>
    </source>
</evidence>
<reference evidence="2" key="1">
    <citation type="journal article" date="2023" name="Science">
        <title>Genome structures resolve the early diversification of teleost fishes.</title>
        <authorList>
            <person name="Parey E."/>
            <person name="Louis A."/>
            <person name="Montfort J."/>
            <person name="Bouchez O."/>
            <person name="Roques C."/>
            <person name="Iampietro C."/>
            <person name="Lluch J."/>
            <person name="Castinel A."/>
            <person name="Donnadieu C."/>
            <person name="Desvignes T."/>
            <person name="Floi Bucao C."/>
            <person name="Jouanno E."/>
            <person name="Wen M."/>
            <person name="Mejri S."/>
            <person name="Dirks R."/>
            <person name="Jansen H."/>
            <person name="Henkel C."/>
            <person name="Chen W.J."/>
            <person name="Zahm M."/>
            <person name="Cabau C."/>
            <person name="Klopp C."/>
            <person name="Thompson A.W."/>
            <person name="Robinson-Rechavi M."/>
            <person name="Braasch I."/>
            <person name="Lecointre G."/>
            <person name="Bobe J."/>
            <person name="Postlethwait J.H."/>
            <person name="Berthelot C."/>
            <person name="Roest Crollius H."/>
            <person name="Guiguen Y."/>
        </authorList>
    </citation>
    <scope>NUCLEOTIDE SEQUENCE</scope>
    <source>
        <strain evidence="2">NC1722</strain>
    </source>
</reference>
<feature type="region of interest" description="Disordered" evidence="1">
    <location>
        <begin position="44"/>
        <end position="70"/>
    </location>
</feature>